<keyword evidence="7" id="KW-1185">Reference proteome</keyword>
<evidence type="ECO:0000256" key="2">
    <source>
        <dbReference type="ARBA" id="ARBA00022576"/>
    </source>
</evidence>
<sequence>MSNALSHRQQLFYNHLAQTSDFPLALEIERAEGIYLYGQNDQRYIDMISGIAVSNVGHRHPRVLEAIHYQLDKYMHLMVYGEYIETPQVKLAEALVGTLKPHPCEGGAFSSPPYMGGERGGSLDNVYFTNSGTEAVEGAMKLAKRFTGRSEIISCFNAYHGSTQGALSLAGAEFFKRSFRPLLPDIRHIRHGVLEDLDKITTRTAAVIIEVISGEAGVRVPVPEYHRALRKRCDETGTLLIYDEIQTGFGRTGTFWAFEQYHVVPDVLLCAKGMGGGMPIGAFIASKEVMSVFKNNPILGHITTFGGHPVSCAASLATLETVQENLYGTPRNGGAEEMSVMEKGDLIKQLLVHPKIKEIRGRGLMLAVEFESFEALKPIIDRAIQNTPDGVITDWFLFCDHSMRLAPPLVISEEQIREACRIILEAMD</sequence>
<accession>A0A7U4E6C8</accession>
<reference evidence="6 7" key="2">
    <citation type="journal article" date="2012" name="Stand. Genomic Sci.">
        <title>Complete genome sequence of the aquatic bacterium Runella slithyformis type strain (LSU 4(T)).</title>
        <authorList>
            <person name="Copeland A."/>
            <person name="Zhang X."/>
            <person name="Misra M."/>
            <person name="Lapidus A."/>
            <person name="Nolan M."/>
            <person name="Lucas S."/>
            <person name="Deshpande S."/>
            <person name="Cheng J.F."/>
            <person name="Tapia R."/>
            <person name="Goodwin L.A."/>
            <person name="Pitluck S."/>
            <person name="Liolios K."/>
            <person name="Pagani I."/>
            <person name="Ivanova N."/>
            <person name="Mikhailova N."/>
            <person name="Pati A."/>
            <person name="Chen A."/>
            <person name="Palaniappan K."/>
            <person name="Land M."/>
            <person name="Hauser L."/>
            <person name="Pan C."/>
            <person name="Jeffries C.D."/>
            <person name="Detter J.C."/>
            <person name="Brambilla E.M."/>
            <person name="Rohde M."/>
            <person name="Djao O.D."/>
            <person name="Goker M."/>
            <person name="Sikorski J."/>
            <person name="Tindall B.J."/>
            <person name="Woyke T."/>
            <person name="Bristow J."/>
            <person name="Eisen J.A."/>
            <person name="Markowitz V."/>
            <person name="Hugenholtz P."/>
            <person name="Kyrpides N.C."/>
            <person name="Klenk H.P."/>
            <person name="Mavromatis K."/>
        </authorList>
    </citation>
    <scope>NUCLEOTIDE SEQUENCE [LARGE SCALE GENOMIC DNA]</scope>
    <source>
        <strain evidence="7">ATCC 29530 / DSM 19594 / LMG 11500 / NCIMB 11436 / LSU 4</strain>
    </source>
</reference>
<evidence type="ECO:0000256" key="1">
    <source>
        <dbReference type="ARBA" id="ARBA00001933"/>
    </source>
</evidence>
<dbReference type="SUPFAM" id="SSF53383">
    <property type="entry name" value="PLP-dependent transferases"/>
    <property type="match status" value="1"/>
</dbReference>
<dbReference type="InterPro" id="IPR015421">
    <property type="entry name" value="PyrdxlP-dep_Trfase_major"/>
</dbReference>
<keyword evidence="2 6" id="KW-0032">Aminotransferase</keyword>
<dbReference type="PIRSF" id="PIRSF000521">
    <property type="entry name" value="Transaminase_4ab_Lys_Orn"/>
    <property type="match status" value="1"/>
</dbReference>
<dbReference type="PANTHER" id="PTHR11986">
    <property type="entry name" value="AMINOTRANSFERASE CLASS III"/>
    <property type="match status" value="1"/>
</dbReference>
<dbReference type="EC" id="2.6.1.11" evidence="6"/>
<dbReference type="CDD" id="cd00610">
    <property type="entry name" value="OAT_like"/>
    <property type="match status" value="1"/>
</dbReference>
<reference evidence="7" key="1">
    <citation type="submission" date="2011-06" db="EMBL/GenBank/DDBJ databases">
        <title>The complete genome of chromosome of Runella slithyformis DSM 19594.</title>
        <authorList>
            <consortium name="US DOE Joint Genome Institute (JGI-PGF)"/>
            <person name="Lucas S."/>
            <person name="Han J."/>
            <person name="Lapidus A."/>
            <person name="Bruce D."/>
            <person name="Goodwin L."/>
            <person name="Pitluck S."/>
            <person name="Peters L."/>
            <person name="Kyrpides N."/>
            <person name="Mavromatis K."/>
            <person name="Ivanova N."/>
            <person name="Ovchinnikova G."/>
            <person name="Zhang X."/>
            <person name="Misra M."/>
            <person name="Detter J.C."/>
            <person name="Tapia R."/>
            <person name="Han C."/>
            <person name="Land M."/>
            <person name="Hauser L."/>
            <person name="Markowitz V."/>
            <person name="Cheng J.-F."/>
            <person name="Hugenholtz P."/>
            <person name="Woyke T."/>
            <person name="Wu D."/>
            <person name="Tindall B."/>
            <person name="Faehrich R."/>
            <person name="Brambilla E."/>
            <person name="Klenk H.-P."/>
            <person name="Eisen J.A."/>
        </authorList>
    </citation>
    <scope>NUCLEOTIDE SEQUENCE [LARGE SCALE GENOMIC DNA]</scope>
    <source>
        <strain evidence="7">ATCC 29530 / DSM 19594 / LMG 11500 / NCIMB 11436 / LSU 4</strain>
    </source>
</reference>
<evidence type="ECO:0000256" key="4">
    <source>
        <dbReference type="ARBA" id="ARBA00022898"/>
    </source>
</evidence>
<keyword evidence="3 6" id="KW-0808">Transferase</keyword>
<organism evidence="6 7">
    <name type="scientific">Runella slithyformis (strain ATCC 29530 / DSM 19594 / LMG 11500 / NCIMB 11436 / LSU 4)</name>
    <dbReference type="NCBI Taxonomy" id="761193"/>
    <lineage>
        <taxon>Bacteria</taxon>
        <taxon>Pseudomonadati</taxon>
        <taxon>Bacteroidota</taxon>
        <taxon>Cytophagia</taxon>
        <taxon>Cytophagales</taxon>
        <taxon>Spirosomataceae</taxon>
        <taxon>Runella</taxon>
    </lineage>
</organism>
<evidence type="ECO:0000256" key="3">
    <source>
        <dbReference type="ARBA" id="ARBA00022679"/>
    </source>
</evidence>
<proteinExistence type="inferred from homology"/>
<dbReference type="AlphaFoldDB" id="A0A7U4E6C8"/>
<dbReference type="PANTHER" id="PTHR11986:SF79">
    <property type="entry name" value="ACETYLORNITHINE AMINOTRANSFERASE, MITOCHONDRIAL"/>
    <property type="match status" value="1"/>
</dbReference>
<dbReference type="GO" id="GO:0030170">
    <property type="term" value="F:pyridoxal phosphate binding"/>
    <property type="evidence" value="ECO:0007669"/>
    <property type="project" value="InterPro"/>
</dbReference>
<dbReference type="InterPro" id="IPR005814">
    <property type="entry name" value="Aminotrans_3"/>
</dbReference>
<dbReference type="InterPro" id="IPR015422">
    <property type="entry name" value="PyrdxlP-dep_Trfase_small"/>
</dbReference>
<dbReference type="Gene3D" id="3.90.1150.10">
    <property type="entry name" value="Aspartate Aminotransferase, domain 1"/>
    <property type="match status" value="1"/>
</dbReference>
<dbReference type="Proteomes" id="UP000000493">
    <property type="component" value="Chromosome"/>
</dbReference>
<dbReference type="Pfam" id="PF00202">
    <property type="entry name" value="Aminotran_3"/>
    <property type="match status" value="1"/>
</dbReference>
<gene>
    <name evidence="6" type="ordered locus">Runsl_3082</name>
</gene>
<evidence type="ECO:0000256" key="5">
    <source>
        <dbReference type="RuleBase" id="RU003560"/>
    </source>
</evidence>
<dbReference type="EMBL" id="CP002859">
    <property type="protein sequence ID" value="AEI49466.1"/>
    <property type="molecule type" value="Genomic_DNA"/>
</dbReference>
<dbReference type="InterPro" id="IPR049704">
    <property type="entry name" value="Aminotrans_3_PPA_site"/>
</dbReference>
<dbReference type="KEGG" id="rsi:Runsl_3082"/>
<dbReference type="PROSITE" id="PS00600">
    <property type="entry name" value="AA_TRANSFER_CLASS_3"/>
    <property type="match status" value="1"/>
</dbReference>
<dbReference type="GO" id="GO:0003992">
    <property type="term" value="F:N2-acetyl-L-ornithine:2-oxoglutarate 5-aminotransferase activity"/>
    <property type="evidence" value="ECO:0007669"/>
    <property type="project" value="UniProtKB-EC"/>
</dbReference>
<evidence type="ECO:0000313" key="7">
    <source>
        <dbReference type="Proteomes" id="UP000000493"/>
    </source>
</evidence>
<dbReference type="InterPro" id="IPR015424">
    <property type="entry name" value="PyrdxlP-dep_Trfase"/>
</dbReference>
<name>A0A7U4E6C8_RUNSL</name>
<evidence type="ECO:0000313" key="6">
    <source>
        <dbReference type="EMBL" id="AEI49466.1"/>
    </source>
</evidence>
<dbReference type="InterPro" id="IPR050103">
    <property type="entry name" value="Class-III_PLP-dep_AT"/>
</dbReference>
<dbReference type="GO" id="GO:0042802">
    <property type="term" value="F:identical protein binding"/>
    <property type="evidence" value="ECO:0007669"/>
    <property type="project" value="TreeGrafter"/>
</dbReference>
<protein>
    <submittedName>
        <fullName evidence="6">Acetylornithine transaminase</fullName>
        <ecNumber evidence="6">2.6.1.11</ecNumber>
    </submittedName>
</protein>
<keyword evidence="4 5" id="KW-0663">Pyridoxal phosphate</keyword>
<dbReference type="RefSeq" id="WP_013928773.1">
    <property type="nucleotide sequence ID" value="NC_015703.1"/>
</dbReference>
<comment type="cofactor">
    <cofactor evidence="1">
        <name>pyridoxal 5'-phosphate</name>
        <dbReference type="ChEBI" id="CHEBI:597326"/>
    </cofactor>
</comment>
<comment type="similarity">
    <text evidence="5">Belongs to the class-III pyridoxal-phosphate-dependent aminotransferase family.</text>
</comment>
<dbReference type="FunFam" id="3.40.640.10:FF:000004">
    <property type="entry name" value="Acetylornithine aminotransferase"/>
    <property type="match status" value="1"/>
</dbReference>
<dbReference type="Gene3D" id="3.40.640.10">
    <property type="entry name" value="Type I PLP-dependent aspartate aminotransferase-like (Major domain)"/>
    <property type="match status" value="1"/>
</dbReference>